<gene>
    <name evidence="1" type="ORF">DHETER_LOCUS9202</name>
</gene>
<organism evidence="1 2">
    <name type="scientific">Dentiscutata heterogama</name>
    <dbReference type="NCBI Taxonomy" id="1316150"/>
    <lineage>
        <taxon>Eukaryota</taxon>
        <taxon>Fungi</taxon>
        <taxon>Fungi incertae sedis</taxon>
        <taxon>Mucoromycota</taxon>
        <taxon>Glomeromycotina</taxon>
        <taxon>Glomeromycetes</taxon>
        <taxon>Diversisporales</taxon>
        <taxon>Gigasporaceae</taxon>
        <taxon>Dentiscutata</taxon>
    </lineage>
</organism>
<dbReference type="Proteomes" id="UP000789702">
    <property type="component" value="Unassembled WGS sequence"/>
</dbReference>
<protein>
    <submittedName>
        <fullName evidence="1">2311_t:CDS:1</fullName>
    </submittedName>
</protein>
<dbReference type="EMBL" id="CAJVPU010015812">
    <property type="protein sequence ID" value="CAG8649077.1"/>
    <property type="molecule type" value="Genomic_DNA"/>
</dbReference>
<proteinExistence type="predicted"/>
<keyword evidence="2" id="KW-1185">Reference proteome</keyword>
<name>A0ACA9NDD4_9GLOM</name>
<accession>A0ACA9NDD4</accession>
<evidence type="ECO:0000313" key="2">
    <source>
        <dbReference type="Proteomes" id="UP000789702"/>
    </source>
</evidence>
<comment type="caution">
    <text evidence="1">The sequence shown here is derived from an EMBL/GenBank/DDBJ whole genome shotgun (WGS) entry which is preliminary data.</text>
</comment>
<evidence type="ECO:0000313" key="1">
    <source>
        <dbReference type="EMBL" id="CAG8649077.1"/>
    </source>
</evidence>
<reference evidence="1" key="1">
    <citation type="submission" date="2021-06" db="EMBL/GenBank/DDBJ databases">
        <authorList>
            <person name="Kallberg Y."/>
            <person name="Tangrot J."/>
            <person name="Rosling A."/>
        </authorList>
    </citation>
    <scope>NUCLEOTIDE SEQUENCE</scope>
    <source>
        <strain evidence="1">IL203A</strain>
    </source>
</reference>
<sequence length="104" mass="11540">MNTNSRYNSSVPLATSIPNISTNNVSFHQHHPSTPPSNNTSYQYPKLTPLPNIASSHPQSTPPPNITSSYQHPQSTYLHNIDSSHQYPQSTSNIASSYQPFYPT</sequence>